<dbReference type="InterPro" id="IPR036638">
    <property type="entry name" value="HLH_DNA-bd_sf"/>
</dbReference>
<feature type="domain" description="BHLH" evidence="7">
    <location>
        <begin position="67"/>
        <end position="116"/>
    </location>
</feature>
<evidence type="ECO:0000256" key="6">
    <source>
        <dbReference type="SAM" id="MobiDB-lite"/>
    </source>
</evidence>
<dbReference type="SMART" id="SM00353">
    <property type="entry name" value="HLH"/>
    <property type="match status" value="1"/>
</dbReference>
<keyword evidence="2" id="KW-0805">Transcription regulation</keyword>
<sequence>MDSNSWNSASSRGSDCFQVFDPFSHNTGGDRGVVRGGSLVLDSDRGELVKAPVIKVKKEVPEAKAMAALKSHSDAERRRRERINAHLDTLRGFVPCTEKMDKATLLAEVIQQVKELKRNATKASKGLLLPIEEDEVRVEPHDDRTDGAFSLRASVCCDYRPELLSYIKQALDTLPINTVKAEISTLGGRMKNVFVFTSCKQGNSNDSKAHMLLASSVHQALSSILYKVSTSPEFSPRTTHPKKRRRVSIFDSSSSSSSEQRFW</sequence>
<dbReference type="InterPro" id="IPR011598">
    <property type="entry name" value="bHLH_dom"/>
</dbReference>
<evidence type="ECO:0000256" key="3">
    <source>
        <dbReference type="ARBA" id="ARBA00023125"/>
    </source>
</evidence>
<dbReference type="PANTHER" id="PTHR45844">
    <property type="entry name" value="TRANSCRIPTION FACTOR BHLH30"/>
    <property type="match status" value="1"/>
</dbReference>
<evidence type="ECO:0000313" key="8">
    <source>
        <dbReference type="EMBL" id="WKA04116.1"/>
    </source>
</evidence>
<keyword evidence="4" id="KW-0804">Transcription</keyword>
<organism evidence="8 9">
    <name type="scientific">Vitis vinifera</name>
    <name type="common">Grape</name>
    <dbReference type="NCBI Taxonomy" id="29760"/>
    <lineage>
        <taxon>Eukaryota</taxon>
        <taxon>Viridiplantae</taxon>
        <taxon>Streptophyta</taxon>
        <taxon>Embryophyta</taxon>
        <taxon>Tracheophyta</taxon>
        <taxon>Spermatophyta</taxon>
        <taxon>Magnoliopsida</taxon>
        <taxon>eudicotyledons</taxon>
        <taxon>Gunneridae</taxon>
        <taxon>Pentapetalae</taxon>
        <taxon>rosids</taxon>
        <taxon>Vitales</taxon>
        <taxon>Vitaceae</taxon>
        <taxon>Viteae</taxon>
        <taxon>Vitis</taxon>
    </lineage>
</organism>
<keyword evidence="5" id="KW-0539">Nucleus</keyword>
<dbReference type="Pfam" id="PF00010">
    <property type="entry name" value="HLH"/>
    <property type="match status" value="1"/>
</dbReference>
<dbReference type="CDD" id="cd11455">
    <property type="entry name" value="bHLH_AtAIG1_like"/>
    <property type="match status" value="1"/>
</dbReference>
<evidence type="ECO:0000313" key="9">
    <source>
        <dbReference type="Proteomes" id="UP001227230"/>
    </source>
</evidence>
<gene>
    <name evidence="8" type="ORF">VitviT2T_022176</name>
</gene>
<dbReference type="Proteomes" id="UP001227230">
    <property type="component" value="Chromosome 14"/>
</dbReference>
<protein>
    <recommendedName>
        <fullName evidence="7">BHLH domain-containing protein</fullName>
    </recommendedName>
</protein>
<comment type="subcellular location">
    <subcellularLocation>
        <location evidence="1">Nucleus</location>
    </subcellularLocation>
</comment>
<dbReference type="CDD" id="cd04873">
    <property type="entry name" value="ACT_UUR-ACR-like"/>
    <property type="match status" value="1"/>
</dbReference>
<dbReference type="EMBL" id="CP126661">
    <property type="protein sequence ID" value="WKA04116.1"/>
    <property type="molecule type" value="Genomic_DNA"/>
</dbReference>
<dbReference type="SUPFAM" id="SSF47459">
    <property type="entry name" value="HLH, helix-loop-helix DNA-binding domain"/>
    <property type="match status" value="1"/>
</dbReference>
<evidence type="ECO:0000259" key="7">
    <source>
        <dbReference type="PROSITE" id="PS50888"/>
    </source>
</evidence>
<dbReference type="InterPro" id="IPR045847">
    <property type="entry name" value="AIG1-like"/>
</dbReference>
<keyword evidence="3" id="KW-0238">DNA-binding</keyword>
<accession>A0ABY9DAH1</accession>
<reference evidence="8 9" key="1">
    <citation type="journal article" date="2023" name="Hortic Res">
        <title>The complete reference genome for grapevine (Vitis vinifera L.) genetics and breeding.</title>
        <authorList>
            <person name="Shi X."/>
            <person name="Cao S."/>
            <person name="Wang X."/>
            <person name="Huang S."/>
            <person name="Wang Y."/>
            <person name="Liu Z."/>
            <person name="Liu W."/>
            <person name="Leng X."/>
            <person name="Peng Y."/>
            <person name="Wang N."/>
            <person name="Wang Y."/>
            <person name="Ma Z."/>
            <person name="Xu X."/>
            <person name="Zhang F."/>
            <person name="Xue H."/>
            <person name="Zhong H."/>
            <person name="Wang Y."/>
            <person name="Zhang K."/>
            <person name="Velt A."/>
            <person name="Avia K."/>
            <person name="Holtgrawe D."/>
            <person name="Grimplet J."/>
            <person name="Matus J.T."/>
            <person name="Ware D."/>
            <person name="Wu X."/>
            <person name="Wang H."/>
            <person name="Liu C."/>
            <person name="Fang Y."/>
            <person name="Rustenholz C."/>
            <person name="Cheng Z."/>
            <person name="Xiao H."/>
            <person name="Zhou Y."/>
        </authorList>
    </citation>
    <scope>NUCLEOTIDE SEQUENCE [LARGE SCALE GENOMIC DNA]</scope>
    <source>
        <strain evidence="9">cv. Pinot noir / PN40024</strain>
        <tissue evidence="8">Leaf</tissue>
    </source>
</reference>
<dbReference type="Gene3D" id="4.10.280.10">
    <property type="entry name" value="Helix-loop-helix DNA-binding domain"/>
    <property type="match status" value="1"/>
</dbReference>
<evidence type="ECO:0000256" key="2">
    <source>
        <dbReference type="ARBA" id="ARBA00023015"/>
    </source>
</evidence>
<evidence type="ECO:0000256" key="4">
    <source>
        <dbReference type="ARBA" id="ARBA00023163"/>
    </source>
</evidence>
<evidence type="ECO:0000256" key="1">
    <source>
        <dbReference type="ARBA" id="ARBA00004123"/>
    </source>
</evidence>
<feature type="compositionally biased region" description="Low complexity" evidence="6">
    <location>
        <begin position="252"/>
        <end position="263"/>
    </location>
</feature>
<feature type="region of interest" description="Disordered" evidence="6">
    <location>
        <begin position="231"/>
        <end position="263"/>
    </location>
</feature>
<evidence type="ECO:0000256" key="5">
    <source>
        <dbReference type="ARBA" id="ARBA00023242"/>
    </source>
</evidence>
<proteinExistence type="predicted"/>
<keyword evidence="9" id="KW-1185">Reference proteome</keyword>
<dbReference type="PROSITE" id="PS50888">
    <property type="entry name" value="BHLH"/>
    <property type="match status" value="1"/>
</dbReference>
<name>A0ABY9DAH1_VITVI</name>
<dbReference type="PANTHER" id="PTHR45844:SF9">
    <property type="entry name" value="OS09G0463900 PROTEIN"/>
    <property type="match status" value="1"/>
</dbReference>